<protein>
    <submittedName>
        <fullName evidence="2">Uncharacterized protein</fullName>
    </submittedName>
</protein>
<dbReference type="AlphaFoldDB" id="A0ABD3DKN7"/>
<keyword evidence="3" id="KW-1185">Reference proteome</keyword>
<keyword evidence="1" id="KW-0732">Signal</keyword>
<evidence type="ECO:0000256" key="1">
    <source>
        <dbReference type="SAM" id="SignalP"/>
    </source>
</evidence>
<reference evidence="3" key="1">
    <citation type="journal article" date="2024" name="IScience">
        <title>Strigolactones Initiate the Formation of Haustorium-like Structures in Castilleja.</title>
        <authorList>
            <person name="Buerger M."/>
            <person name="Peterson D."/>
            <person name="Chory J."/>
        </authorList>
    </citation>
    <scope>NUCLEOTIDE SEQUENCE [LARGE SCALE GENOMIC DNA]</scope>
</reference>
<proteinExistence type="predicted"/>
<dbReference type="EMBL" id="JAVIJP010000017">
    <property type="protein sequence ID" value="KAL3641471.1"/>
    <property type="molecule type" value="Genomic_DNA"/>
</dbReference>
<evidence type="ECO:0000313" key="2">
    <source>
        <dbReference type="EMBL" id="KAL3641471.1"/>
    </source>
</evidence>
<feature type="chain" id="PRO_5044857420" evidence="1">
    <location>
        <begin position="23"/>
        <end position="47"/>
    </location>
</feature>
<feature type="signal peptide" evidence="1">
    <location>
        <begin position="1"/>
        <end position="22"/>
    </location>
</feature>
<comment type="caution">
    <text evidence="2">The sequence shown here is derived from an EMBL/GenBank/DDBJ whole genome shotgun (WGS) entry which is preliminary data.</text>
</comment>
<sequence>MKSSILMMCLAVLLALITPSIDDNKNIVRVRLLEEKVHVVYVEKKIV</sequence>
<gene>
    <name evidence="2" type="ORF">CASFOL_016439</name>
</gene>
<name>A0ABD3DKN7_9LAMI</name>
<dbReference type="Proteomes" id="UP001632038">
    <property type="component" value="Unassembled WGS sequence"/>
</dbReference>
<accession>A0ABD3DKN7</accession>
<evidence type="ECO:0000313" key="3">
    <source>
        <dbReference type="Proteomes" id="UP001632038"/>
    </source>
</evidence>
<organism evidence="2 3">
    <name type="scientific">Castilleja foliolosa</name>
    <dbReference type="NCBI Taxonomy" id="1961234"/>
    <lineage>
        <taxon>Eukaryota</taxon>
        <taxon>Viridiplantae</taxon>
        <taxon>Streptophyta</taxon>
        <taxon>Embryophyta</taxon>
        <taxon>Tracheophyta</taxon>
        <taxon>Spermatophyta</taxon>
        <taxon>Magnoliopsida</taxon>
        <taxon>eudicotyledons</taxon>
        <taxon>Gunneridae</taxon>
        <taxon>Pentapetalae</taxon>
        <taxon>asterids</taxon>
        <taxon>lamiids</taxon>
        <taxon>Lamiales</taxon>
        <taxon>Orobanchaceae</taxon>
        <taxon>Pedicularideae</taxon>
        <taxon>Castillejinae</taxon>
        <taxon>Castilleja</taxon>
    </lineage>
</organism>